<comment type="caution">
    <text evidence="1">The sequence shown here is derived from an EMBL/GenBank/DDBJ whole genome shotgun (WGS) entry which is preliminary data.</text>
</comment>
<dbReference type="Proteomes" id="UP000829685">
    <property type="component" value="Unassembled WGS sequence"/>
</dbReference>
<dbReference type="Pfam" id="PF14269">
    <property type="entry name" value="Arylsulfotran_2"/>
    <property type="match status" value="1"/>
</dbReference>
<dbReference type="AlphaFoldDB" id="A0A9P9WH95"/>
<evidence type="ECO:0000313" key="2">
    <source>
        <dbReference type="Proteomes" id="UP000829685"/>
    </source>
</evidence>
<dbReference type="InterPro" id="IPR053143">
    <property type="entry name" value="Arylsulfate_ST"/>
</dbReference>
<dbReference type="OrthoDB" id="5377172at2759"/>
<dbReference type="PANTHER" id="PTHR35340">
    <property type="entry name" value="PQQ ENZYME REPEAT PROTEIN-RELATED"/>
    <property type="match status" value="1"/>
</dbReference>
<evidence type="ECO:0008006" key="3">
    <source>
        <dbReference type="Google" id="ProtNLM"/>
    </source>
</evidence>
<gene>
    <name evidence="1" type="ORF">JX265_009068</name>
</gene>
<dbReference type="EMBL" id="JAFIMR010000026">
    <property type="protein sequence ID" value="KAI1863022.1"/>
    <property type="molecule type" value="Genomic_DNA"/>
</dbReference>
<dbReference type="PANTHER" id="PTHR35340:SF6">
    <property type="entry name" value="ASST-DOMAIN-CONTAINING PROTEIN"/>
    <property type="match status" value="1"/>
</dbReference>
<protein>
    <recommendedName>
        <fullName evidence="3">ASST-domain-containing protein</fullName>
    </recommendedName>
</protein>
<proteinExistence type="predicted"/>
<organism evidence="1 2">
    <name type="scientific">Neoarthrinium moseri</name>
    <dbReference type="NCBI Taxonomy" id="1658444"/>
    <lineage>
        <taxon>Eukaryota</taxon>
        <taxon>Fungi</taxon>
        <taxon>Dikarya</taxon>
        <taxon>Ascomycota</taxon>
        <taxon>Pezizomycotina</taxon>
        <taxon>Sordariomycetes</taxon>
        <taxon>Xylariomycetidae</taxon>
        <taxon>Amphisphaeriales</taxon>
        <taxon>Apiosporaceae</taxon>
        <taxon>Neoarthrinium</taxon>
    </lineage>
</organism>
<sequence>MSDEGELVWEWNYGDLSAFKAQKLDGKDVVTFFNGVTWPEPWGWGYGAIEIFDDSYESIYNVTVNGTGLQTLDTQNATEMESWLDMHEALITPEGTMLVTGYNVTQTDLTSVGGPADGWLADCMFYEIDIKTNTVLYKWNALAHEDQIPLTDALPTYPLSDYGQNQTYPWGPFHINTVEKFDDGSYIISSRHYCSIFKISADGSVEWTLHGQTGGDFELGEDVNFCYQHDIRVRSLNGSVLDISLFNNANAAVINATNQTTGLYIRLDTQNRTATIQQEFIDPLDAIYAKSQGNLQTLPNGNVIMGYGSTPRIKEYYPNGTVAMSVEFGPGNGRVYSYRAYRLPWVGRPSAPPKAFACRDSSTNETIIYMSWNGATEHSSWDFYAGYSETDLQLAGRVGKSGFETSATINAEVSYVRVEAQGLNAALGTSEVVAVQNQC</sequence>
<reference evidence="1" key="1">
    <citation type="submission" date="2021-03" db="EMBL/GenBank/DDBJ databases">
        <title>Revisited historic fungal species revealed as producer of novel bioactive compounds through whole genome sequencing and comparative genomics.</title>
        <authorList>
            <person name="Vignolle G.A."/>
            <person name="Hochenegger N."/>
            <person name="Mach R.L."/>
            <person name="Mach-Aigner A.R."/>
            <person name="Javad Rahimi M."/>
            <person name="Salim K.A."/>
            <person name="Chan C.M."/>
            <person name="Lim L.B.L."/>
            <person name="Cai F."/>
            <person name="Druzhinina I.S."/>
            <person name="U'Ren J.M."/>
            <person name="Derntl C."/>
        </authorList>
    </citation>
    <scope>NUCLEOTIDE SEQUENCE</scope>
    <source>
        <strain evidence="1">TUCIM 5799</strain>
    </source>
</reference>
<keyword evidence="2" id="KW-1185">Reference proteome</keyword>
<dbReference type="SUPFAM" id="SSF63829">
    <property type="entry name" value="Calcium-dependent phosphotriesterase"/>
    <property type="match status" value="1"/>
</dbReference>
<accession>A0A9P9WH95</accession>
<evidence type="ECO:0000313" key="1">
    <source>
        <dbReference type="EMBL" id="KAI1863022.1"/>
    </source>
</evidence>
<dbReference type="InterPro" id="IPR039535">
    <property type="entry name" value="ASST-like"/>
</dbReference>
<name>A0A9P9WH95_9PEZI</name>